<feature type="region of interest" description="Disordered" evidence="2">
    <location>
        <begin position="336"/>
        <end position="372"/>
    </location>
</feature>
<feature type="compositionally biased region" description="Polar residues" evidence="2">
    <location>
        <begin position="933"/>
        <end position="990"/>
    </location>
</feature>
<dbReference type="SUPFAM" id="SSF57997">
    <property type="entry name" value="Tropomyosin"/>
    <property type="match status" value="2"/>
</dbReference>
<proteinExistence type="predicted"/>
<keyword evidence="1" id="KW-0175">Coiled coil</keyword>
<dbReference type="Gene3D" id="1.10.287.1490">
    <property type="match status" value="1"/>
</dbReference>
<evidence type="ECO:0000256" key="1">
    <source>
        <dbReference type="SAM" id="Coils"/>
    </source>
</evidence>
<feature type="region of interest" description="Disordered" evidence="2">
    <location>
        <begin position="896"/>
        <end position="990"/>
    </location>
</feature>
<evidence type="ECO:0000259" key="3">
    <source>
        <dbReference type="PROSITE" id="PS50913"/>
    </source>
</evidence>
<evidence type="ECO:0000256" key="2">
    <source>
        <dbReference type="SAM" id="MobiDB-lite"/>
    </source>
</evidence>
<evidence type="ECO:0000313" key="4">
    <source>
        <dbReference type="EMBL" id="KAJ1918923.1"/>
    </source>
</evidence>
<feature type="region of interest" description="Disordered" evidence="2">
    <location>
        <begin position="1"/>
        <end position="32"/>
    </location>
</feature>
<name>A0A9W8A1I2_9FUNG</name>
<feature type="compositionally biased region" description="Polar residues" evidence="2">
    <location>
        <begin position="1"/>
        <end position="14"/>
    </location>
</feature>
<dbReference type="Pfam" id="PF01465">
    <property type="entry name" value="GRIP"/>
    <property type="match status" value="1"/>
</dbReference>
<organism evidence="4 5">
    <name type="scientific">Mycoemilia scoparia</name>
    <dbReference type="NCBI Taxonomy" id="417184"/>
    <lineage>
        <taxon>Eukaryota</taxon>
        <taxon>Fungi</taxon>
        <taxon>Fungi incertae sedis</taxon>
        <taxon>Zoopagomycota</taxon>
        <taxon>Kickxellomycotina</taxon>
        <taxon>Kickxellomycetes</taxon>
        <taxon>Kickxellales</taxon>
        <taxon>Kickxellaceae</taxon>
        <taxon>Mycoemilia</taxon>
    </lineage>
</organism>
<protein>
    <submittedName>
        <fullName evidence="4">Golgin imh1</fullName>
    </submittedName>
</protein>
<dbReference type="EMBL" id="JANBPU010000035">
    <property type="protein sequence ID" value="KAJ1918923.1"/>
    <property type="molecule type" value="Genomic_DNA"/>
</dbReference>
<dbReference type="SMART" id="SM00755">
    <property type="entry name" value="Grip"/>
    <property type="match status" value="1"/>
</dbReference>
<dbReference type="PROSITE" id="PS50913">
    <property type="entry name" value="GRIP"/>
    <property type="match status" value="1"/>
</dbReference>
<dbReference type="AlphaFoldDB" id="A0A9W8A1I2"/>
<feature type="compositionally biased region" description="Low complexity" evidence="2">
    <location>
        <begin position="902"/>
        <end position="913"/>
    </location>
</feature>
<dbReference type="PANTHER" id="PTHR18937">
    <property type="entry name" value="STRUCTURAL MAINTENANCE OF CHROMOSOMES SMC FAMILY MEMBER"/>
    <property type="match status" value="1"/>
</dbReference>
<comment type="caution">
    <text evidence="4">The sequence shown here is derived from an EMBL/GenBank/DDBJ whole genome shotgun (WGS) entry which is preliminary data.</text>
</comment>
<dbReference type="InterPro" id="IPR000237">
    <property type="entry name" value="GRIP_dom"/>
</dbReference>
<evidence type="ECO:0000313" key="5">
    <source>
        <dbReference type="Proteomes" id="UP001150538"/>
    </source>
</evidence>
<feature type="coiled-coil region" evidence="1">
    <location>
        <begin position="124"/>
        <end position="204"/>
    </location>
</feature>
<feature type="region of interest" description="Disordered" evidence="2">
    <location>
        <begin position="390"/>
        <end position="430"/>
    </location>
</feature>
<keyword evidence="5" id="KW-1185">Reference proteome</keyword>
<feature type="domain" description="GRIP" evidence="3">
    <location>
        <begin position="987"/>
        <end position="1035"/>
    </location>
</feature>
<accession>A0A9W8A1I2</accession>
<dbReference type="OrthoDB" id="1926336at2759"/>
<gene>
    <name evidence="4" type="primary">IMH1</name>
    <name evidence="4" type="ORF">H4219_002279</name>
</gene>
<sequence>MSDPNTSEGPGTTKSPPPQPTENAAQSMVEGLSVGMPLTEDLIARLGKVEKYEKKLTDLARAYKGLNAARRKIEIVLQKETPISSIVESEDLENYLKGLNTKAQLSHKEISRLTESEKLLQGMARQLRTSLSNEKEAYSELQEHKVQLQRDLDLSRKEMQVMKGQLTRLREKSTVDNASLKEKVDVLTSENVSLQAKCARLNQNQDSKPTLQICVDQLVEYIESEDNKDVINDDRLAKLREALEIPSDKDTVSLNEFNETKKKLDELTKISNDYNDLNTEKYRLENELKKVTSSKESIEEEYSTLKTDLEINKKEVSELKEKIAKKEKQLDDYAKELDVAKSKVKGSDSNSQKSTDKERPKEQESKNKTELSEQKIKEIVKACLTNKLQIIDDNKTKQQSPAQASNKSGKKKGKSAKNQNNNMLGSGSIQATHGEAKALFELLEELRKQGIADKDNESNSAGENINIDSKDIAVLRQNLHEATEKHATLEKEIKTIVSERDELEVDLKLTKDELDKAKQQLKNEEAKLQGLQTSYDDLGSKYKNTETKYNEAKKESATLKEQVETAQKELKDVKTRIADLEKQTEEYKNEKKFSRGEVAKLRATIDALRTEKGMVSEKLESAKTAATKAELELKRRDDQLRRLKEELADQTNLTKQFQEQLTKAEGDLASFQEASDEAHSKVQGKENEINQLKKKVDGLQKNIENHSKQISEKEYFAAQQEVRVKELETEIAEQKQAIQDEADRAKESINELLEEARFTQKSLNETIDEKDRQIDSLQARVDELTSNKHNNIDNNIAKNKASQGDIGRSEREWEEMKQRQAEAESELELMRTNLRDAEEDRVQARVKTEQLEAIKTELKQVKDQLSWSNENYKVREDRWRQIIQGLKNELRQLQHKLRAQESSTKPASSPAAPNNDQLSSLKDSKDNADNSEESIQTALFGSNPSRLVRSSYSPKTTASEQNSQQSTPSVASFSSGTAENIQTKQQQTTSSANVDYLRHVLFTFVKDKHHRKQLVPVLSALLECSLDDIKILQKHIT</sequence>
<feature type="compositionally biased region" description="Basic and acidic residues" evidence="2">
    <location>
        <begin position="354"/>
        <end position="372"/>
    </location>
</feature>
<reference evidence="4" key="1">
    <citation type="submission" date="2022-07" db="EMBL/GenBank/DDBJ databases">
        <title>Phylogenomic reconstructions and comparative analyses of Kickxellomycotina fungi.</title>
        <authorList>
            <person name="Reynolds N.K."/>
            <person name="Stajich J.E."/>
            <person name="Barry K."/>
            <person name="Grigoriev I.V."/>
            <person name="Crous P."/>
            <person name="Smith M.E."/>
        </authorList>
    </citation>
    <scope>NUCLEOTIDE SEQUENCE</scope>
    <source>
        <strain evidence="4">NBRC 100468</strain>
    </source>
</reference>
<dbReference type="Proteomes" id="UP001150538">
    <property type="component" value="Unassembled WGS sequence"/>
</dbReference>